<dbReference type="OrthoDB" id="424551at2759"/>
<dbReference type="SUPFAM" id="SSF55729">
    <property type="entry name" value="Acyl-CoA N-acyltransferases (Nat)"/>
    <property type="match status" value="1"/>
</dbReference>
<dbReference type="InterPro" id="IPR039949">
    <property type="entry name" value="NAA40"/>
</dbReference>
<dbReference type="GO" id="GO:0010485">
    <property type="term" value="F:histone H4 acetyltransferase activity"/>
    <property type="evidence" value="ECO:0007669"/>
    <property type="project" value="InterPro"/>
</dbReference>
<keyword evidence="6" id="KW-0963">Cytoplasm</keyword>
<dbReference type="Proteomes" id="UP000664859">
    <property type="component" value="Unassembled WGS sequence"/>
</dbReference>
<dbReference type="EMBL" id="JAFCMP010000516">
    <property type="protein sequence ID" value="KAG5178297.1"/>
    <property type="molecule type" value="Genomic_DNA"/>
</dbReference>
<evidence type="ECO:0000256" key="2">
    <source>
        <dbReference type="ARBA" id="ARBA00004496"/>
    </source>
</evidence>
<dbReference type="CDD" id="cd04301">
    <property type="entry name" value="NAT_SF"/>
    <property type="match status" value="1"/>
</dbReference>
<evidence type="ECO:0000256" key="10">
    <source>
        <dbReference type="ARBA" id="ARBA00047821"/>
    </source>
</evidence>
<dbReference type="EC" id="2.3.1.257" evidence="4"/>
<reference evidence="13" key="1">
    <citation type="submission" date="2021-02" db="EMBL/GenBank/DDBJ databases">
        <title>First Annotated Genome of the Yellow-green Alga Tribonema minus.</title>
        <authorList>
            <person name="Mahan K.M."/>
        </authorList>
    </citation>
    <scope>NUCLEOTIDE SEQUENCE</scope>
    <source>
        <strain evidence="13">UTEX B ZZ1240</strain>
    </source>
</reference>
<dbReference type="InterPro" id="IPR000182">
    <property type="entry name" value="GNAT_dom"/>
</dbReference>
<dbReference type="GO" id="GO:1990189">
    <property type="term" value="F:protein N-terminal-serine acetyltransferase activity"/>
    <property type="evidence" value="ECO:0007669"/>
    <property type="project" value="UniProtKB-EC"/>
</dbReference>
<evidence type="ECO:0000256" key="8">
    <source>
        <dbReference type="ARBA" id="ARBA00023242"/>
    </source>
</evidence>
<evidence type="ECO:0000313" key="13">
    <source>
        <dbReference type="EMBL" id="KAG5178297.1"/>
    </source>
</evidence>
<dbReference type="PANTHER" id="PTHR20531">
    <property type="entry name" value="N-ALPHA-ACETYLTRANSFERASE 40"/>
    <property type="match status" value="1"/>
</dbReference>
<dbReference type="GO" id="GO:0043998">
    <property type="term" value="F:histone H2A acetyltransferase activity"/>
    <property type="evidence" value="ECO:0007669"/>
    <property type="project" value="InterPro"/>
</dbReference>
<evidence type="ECO:0000256" key="3">
    <source>
        <dbReference type="ARBA" id="ARBA00008870"/>
    </source>
</evidence>
<accession>A0A835YQQ1</accession>
<organism evidence="13 14">
    <name type="scientific">Tribonema minus</name>
    <dbReference type="NCBI Taxonomy" id="303371"/>
    <lineage>
        <taxon>Eukaryota</taxon>
        <taxon>Sar</taxon>
        <taxon>Stramenopiles</taxon>
        <taxon>Ochrophyta</taxon>
        <taxon>PX clade</taxon>
        <taxon>Xanthophyceae</taxon>
        <taxon>Tribonematales</taxon>
        <taxon>Tribonemataceae</taxon>
        <taxon>Tribonema</taxon>
    </lineage>
</organism>
<comment type="catalytic activity">
    <reaction evidence="10">
        <text>N-terminal L-seryl-[histone H2A] + acetyl-CoA = N-terminal N(alpha)-acetyl-L-seryl-[histone H2A] + CoA + H(+)</text>
        <dbReference type="Rhea" id="RHEA:50600"/>
        <dbReference type="Rhea" id="RHEA-COMP:12742"/>
        <dbReference type="Rhea" id="RHEA-COMP:12744"/>
        <dbReference type="ChEBI" id="CHEBI:15378"/>
        <dbReference type="ChEBI" id="CHEBI:57287"/>
        <dbReference type="ChEBI" id="CHEBI:57288"/>
        <dbReference type="ChEBI" id="CHEBI:64738"/>
        <dbReference type="ChEBI" id="CHEBI:83690"/>
        <dbReference type="EC" id="2.3.1.257"/>
    </reaction>
</comment>
<comment type="caution">
    <text evidence="13">The sequence shown here is derived from an EMBL/GenBank/DDBJ whole genome shotgun (WGS) entry which is preliminary data.</text>
</comment>
<feature type="domain" description="N-acetyltransferase" evidence="12">
    <location>
        <begin position="63"/>
        <end position="215"/>
    </location>
</feature>
<comment type="catalytic activity">
    <reaction evidence="11">
        <text>N-terminal L-seryl-[histone H4] + acetyl-CoA = N-terminal N(alpha)-acetyl-L-seryl-[histone H4] + CoA + H(+)</text>
        <dbReference type="Rhea" id="RHEA:50596"/>
        <dbReference type="Rhea" id="RHEA-COMP:12740"/>
        <dbReference type="Rhea" id="RHEA-COMP:12743"/>
        <dbReference type="ChEBI" id="CHEBI:15378"/>
        <dbReference type="ChEBI" id="CHEBI:57287"/>
        <dbReference type="ChEBI" id="CHEBI:57288"/>
        <dbReference type="ChEBI" id="CHEBI:64738"/>
        <dbReference type="ChEBI" id="CHEBI:83690"/>
        <dbReference type="EC" id="2.3.1.257"/>
    </reaction>
</comment>
<gene>
    <name evidence="13" type="ORF">JKP88DRAFT_330114</name>
</gene>
<evidence type="ECO:0000256" key="11">
    <source>
        <dbReference type="ARBA" id="ARBA00049524"/>
    </source>
</evidence>
<keyword evidence="7 13" id="KW-0808">Transferase</keyword>
<evidence type="ECO:0000256" key="5">
    <source>
        <dbReference type="ARBA" id="ARBA00015043"/>
    </source>
</evidence>
<evidence type="ECO:0000256" key="6">
    <source>
        <dbReference type="ARBA" id="ARBA00022490"/>
    </source>
</evidence>
<dbReference type="PROSITE" id="PS51186">
    <property type="entry name" value="GNAT"/>
    <property type="match status" value="1"/>
</dbReference>
<keyword evidence="14" id="KW-1185">Reference proteome</keyword>
<dbReference type="GO" id="GO:0005634">
    <property type="term" value="C:nucleus"/>
    <property type="evidence" value="ECO:0007669"/>
    <property type="project" value="UniProtKB-SubCell"/>
</dbReference>
<dbReference type="AlphaFoldDB" id="A0A835YQQ1"/>
<evidence type="ECO:0000256" key="4">
    <source>
        <dbReference type="ARBA" id="ARBA00012950"/>
    </source>
</evidence>
<evidence type="ECO:0000256" key="7">
    <source>
        <dbReference type="ARBA" id="ARBA00022679"/>
    </source>
</evidence>
<sequence>ESGAGFKTRAVSVAQRRELVNAANQDPQPSEKLEGDARRVMADTEAQVAFHTAKELCKETQELVFSLLKSNMEDMYISAGWAWDDAEKRNELFSPTSRLLLCTSTAQGDESGKLLGFCHYRFELYSDLKPSRPVLYVYELQLAEGARRKGLGKRLMSIAEAIGAEKRMSVVVLTVFKTNVAAIKLYEGAGYTLDPSDPSKWDRTECYAIMSKPIAAPPSDCEAKPVE</sequence>
<dbReference type="GO" id="GO:0005737">
    <property type="term" value="C:cytoplasm"/>
    <property type="evidence" value="ECO:0007669"/>
    <property type="project" value="UniProtKB-SubCell"/>
</dbReference>
<feature type="non-terminal residue" evidence="13">
    <location>
        <position position="1"/>
    </location>
</feature>
<keyword evidence="8" id="KW-0539">Nucleus</keyword>
<evidence type="ECO:0000256" key="1">
    <source>
        <dbReference type="ARBA" id="ARBA00004123"/>
    </source>
</evidence>
<evidence type="ECO:0000313" key="14">
    <source>
        <dbReference type="Proteomes" id="UP000664859"/>
    </source>
</evidence>
<dbReference type="InterPro" id="IPR016181">
    <property type="entry name" value="Acyl_CoA_acyltransferase"/>
</dbReference>
<dbReference type="PANTHER" id="PTHR20531:SF1">
    <property type="entry name" value="N-ALPHA-ACETYLTRANSFERASE 40"/>
    <property type="match status" value="1"/>
</dbReference>
<evidence type="ECO:0000259" key="12">
    <source>
        <dbReference type="PROSITE" id="PS51186"/>
    </source>
</evidence>
<proteinExistence type="inferred from homology"/>
<comment type="subcellular location">
    <subcellularLocation>
        <location evidence="2">Cytoplasm</location>
    </subcellularLocation>
    <subcellularLocation>
        <location evidence="1">Nucleus</location>
    </subcellularLocation>
</comment>
<keyword evidence="9 13" id="KW-0012">Acyltransferase</keyword>
<comment type="similarity">
    <text evidence="3">Belongs to the acetyltransferase family. NAA40 subfamily.</text>
</comment>
<protein>
    <recommendedName>
        <fullName evidence="5">N-alpha-acetyltransferase 40</fullName>
        <ecNumber evidence="4">2.3.1.257</ecNumber>
    </recommendedName>
</protein>
<dbReference type="Pfam" id="PF00583">
    <property type="entry name" value="Acetyltransf_1"/>
    <property type="match status" value="1"/>
</dbReference>
<name>A0A835YQQ1_9STRA</name>
<dbReference type="Gene3D" id="3.40.630.30">
    <property type="match status" value="1"/>
</dbReference>
<evidence type="ECO:0000256" key="9">
    <source>
        <dbReference type="ARBA" id="ARBA00023315"/>
    </source>
</evidence>